<gene>
    <name evidence="2" type="ORF">Q4Q35_19875</name>
</gene>
<evidence type="ECO:0008006" key="4">
    <source>
        <dbReference type="Google" id="ProtNLM"/>
    </source>
</evidence>
<dbReference type="EMBL" id="JAUOEK010000183">
    <property type="protein sequence ID" value="MDO5972065.1"/>
    <property type="molecule type" value="Genomic_DNA"/>
</dbReference>
<feature type="transmembrane region" description="Helical" evidence="1">
    <location>
        <begin position="57"/>
        <end position="77"/>
    </location>
</feature>
<sequence>MKLSYYCSSCKKENYLKTSAPDRYAFLVEYGKNEINERCKHCGNHTKKDINRLHAEPNYMIIIGGIVLAIIITIFLWDFGLVSTISGTIPIGIWVDQNKKTSLFNRSRVR</sequence>
<protein>
    <recommendedName>
        <fullName evidence="4">CXXC-20-CXXC protein</fullName>
    </recommendedName>
</protein>
<keyword evidence="1" id="KW-0472">Membrane</keyword>
<dbReference type="Proteomes" id="UP001176883">
    <property type="component" value="Unassembled WGS sequence"/>
</dbReference>
<accession>A0ABT8WG10</accession>
<evidence type="ECO:0000256" key="1">
    <source>
        <dbReference type="SAM" id="Phobius"/>
    </source>
</evidence>
<organism evidence="2 3">
    <name type="scientific">Flavivirga aquimarina</name>
    <dbReference type="NCBI Taxonomy" id="2027862"/>
    <lineage>
        <taxon>Bacteria</taxon>
        <taxon>Pseudomonadati</taxon>
        <taxon>Bacteroidota</taxon>
        <taxon>Flavobacteriia</taxon>
        <taxon>Flavobacteriales</taxon>
        <taxon>Flavobacteriaceae</taxon>
        <taxon>Flavivirga</taxon>
    </lineage>
</organism>
<evidence type="ECO:0000313" key="3">
    <source>
        <dbReference type="Proteomes" id="UP001176883"/>
    </source>
</evidence>
<reference evidence="2" key="1">
    <citation type="submission" date="2023-07" db="EMBL/GenBank/DDBJ databases">
        <title>Two novel species in the genus Flavivirga.</title>
        <authorList>
            <person name="Kwon K."/>
        </authorList>
    </citation>
    <scope>NUCLEOTIDE SEQUENCE</scope>
    <source>
        <strain evidence="2">KCTC 52353</strain>
    </source>
</reference>
<comment type="caution">
    <text evidence="2">The sequence shown here is derived from an EMBL/GenBank/DDBJ whole genome shotgun (WGS) entry which is preliminary data.</text>
</comment>
<dbReference type="RefSeq" id="WP_303279781.1">
    <property type="nucleotide sequence ID" value="NZ_JAUOEK010000183.1"/>
</dbReference>
<name>A0ABT8WG10_9FLAO</name>
<proteinExistence type="predicted"/>
<keyword evidence="1" id="KW-1133">Transmembrane helix</keyword>
<keyword evidence="3" id="KW-1185">Reference proteome</keyword>
<evidence type="ECO:0000313" key="2">
    <source>
        <dbReference type="EMBL" id="MDO5972065.1"/>
    </source>
</evidence>
<keyword evidence="1" id="KW-0812">Transmembrane</keyword>